<dbReference type="EMBL" id="PCSZ01000002">
    <property type="protein sequence ID" value="PIP61012.1"/>
    <property type="molecule type" value="Genomic_DNA"/>
</dbReference>
<organism evidence="2 3">
    <name type="scientific">Candidatus Uhrbacteria bacterium CG22_combo_CG10-13_8_21_14_all_47_17</name>
    <dbReference type="NCBI Taxonomy" id="1975041"/>
    <lineage>
        <taxon>Bacteria</taxon>
        <taxon>Candidatus Uhriibacteriota</taxon>
    </lineage>
</organism>
<dbReference type="AlphaFoldDB" id="A0A2H0BTM7"/>
<feature type="non-terminal residue" evidence="2">
    <location>
        <position position="169"/>
    </location>
</feature>
<gene>
    <name evidence="2" type="ORF">COX00_00035</name>
</gene>
<evidence type="ECO:0000256" key="1">
    <source>
        <dbReference type="SAM" id="Coils"/>
    </source>
</evidence>
<evidence type="ECO:0000313" key="3">
    <source>
        <dbReference type="Proteomes" id="UP000231581"/>
    </source>
</evidence>
<dbReference type="Proteomes" id="UP000231581">
    <property type="component" value="Unassembled WGS sequence"/>
</dbReference>
<evidence type="ECO:0000313" key="2">
    <source>
        <dbReference type="EMBL" id="PIP61012.1"/>
    </source>
</evidence>
<comment type="caution">
    <text evidence="2">The sequence shown here is derived from an EMBL/GenBank/DDBJ whole genome shotgun (WGS) entry which is preliminary data.</text>
</comment>
<name>A0A2H0BTM7_9BACT</name>
<protein>
    <submittedName>
        <fullName evidence="2">Uncharacterized protein</fullName>
    </submittedName>
</protein>
<keyword evidence="1" id="KW-0175">Coiled coil</keyword>
<proteinExistence type="predicted"/>
<feature type="coiled-coil region" evidence="1">
    <location>
        <begin position="51"/>
        <end position="92"/>
    </location>
</feature>
<sequence length="169" mass="18698">MKPAFAIFGWILLGAIAAGGGTGFFLYESNKDRLDLISQKTQAEARSTQLITESQNLATEANKKLDHAAEEIKNAEDHIHALEAEHELITKAKPIGVVSATNRWPEHLSIPLGLSIHMPTAAKEIQNDTTALVLQNQYGNETIKPWLTIEPYDSSREIEWNARLENASP</sequence>
<accession>A0A2H0BTM7</accession>
<reference evidence="2 3" key="1">
    <citation type="submission" date="2017-09" db="EMBL/GenBank/DDBJ databases">
        <title>Depth-based differentiation of microbial function through sediment-hosted aquifers and enrichment of novel symbionts in the deep terrestrial subsurface.</title>
        <authorList>
            <person name="Probst A.J."/>
            <person name="Ladd B."/>
            <person name="Jarett J.K."/>
            <person name="Geller-Mcgrath D.E."/>
            <person name="Sieber C.M."/>
            <person name="Emerson J.B."/>
            <person name="Anantharaman K."/>
            <person name="Thomas B.C."/>
            <person name="Malmstrom R."/>
            <person name="Stieglmeier M."/>
            <person name="Klingl A."/>
            <person name="Woyke T."/>
            <person name="Ryan C.M."/>
            <person name="Banfield J.F."/>
        </authorList>
    </citation>
    <scope>NUCLEOTIDE SEQUENCE [LARGE SCALE GENOMIC DNA]</scope>
    <source>
        <strain evidence="2">CG22_combo_CG10-13_8_21_14_all_47_17</strain>
    </source>
</reference>